<gene>
    <name evidence="1" type="ORF">METZ01_LOCUS42134</name>
</gene>
<organism evidence="1">
    <name type="scientific">marine metagenome</name>
    <dbReference type="NCBI Taxonomy" id="408172"/>
    <lineage>
        <taxon>unclassified sequences</taxon>
        <taxon>metagenomes</taxon>
        <taxon>ecological metagenomes</taxon>
    </lineage>
</organism>
<accession>A0A381RC99</accession>
<reference evidence="1" key="1">
    <citation type="submission" date="2018-05" db="EMBL/GenBank/DDBJ databases">
        <authorList>
            <person name="Lanie J.A."/>
            <person name="Ng W.-L."/>
            <person name="Kazmierczak K.M."/>
            <person name="Andrzejewski T.M."/>
            <person name="Davidsen T.M."/>
            <person name="Wayne K.J."/>
            <person name="Tettelin H."/>
            <person name="Glass J.I."/>
            <person name="Rusch D."/>
            <person name="Podicherti R."/>
            <person name="Tsui H.-C.T."/>
            <person name="Winkler M.E."/>
        </authorList>
    </citation>
    <scope>NUCLEOTIDE SEQUENCE</scope>
</reference>
<protein>
    <recommendedName>
        <fullName evidence="2">Aminoglycoside phosphotransferase domain-containing protein</fullName>
    </recommendedName>
</protein>
<dbReference type="SUPFAM" id="SSF56112">
    <property type="entry name" value="Protein kinase-like (PK-like)"/>
    <property type="match status" value="1"/>
</dbReference>
<sequence length="334" mass="38216">MTVTQPEWVEALKRPAAYLLKSPEKIKLLETTTSYLFRADDWLYKIKKMGNEYPTLAVKEAFCREECSLSQRFNPNWAVEVLPVNENDGDFKFGGTGGTTIEYALKMEALPDQWQLAQLLDKNKITTNNMVGIATKIADIHAMSPAKDKEAETGKPEPFRAQCDDLLFQLKRYFEASLTQPILDMIRHPLEKFIDDNKRLFTKRMRNGRIVLGHGAFLPEHIFLNGDVVRFISPQEIHKKLAVLDVANDVSSLTVELTRLGKTELLDSFVKQYLEISKDKDLLKMLPVYQTYCALKQGVKTCELKVAQKDESLGTLAMDYFNLAVRFSREIPRN</sequence>
<evidence type="ECO:0000313" key="1">
    <source>
        <dbReference type="EMBL" id="SUZ89280.1"/>
    </source>
</evidence>
<dbReference type="AlphaFoldDB" id="A0A381RC99"/>
<proteinExistence type="predicted"/>
<dbReference type="InterPro" id="IPR011009">
    <property type="entry name" value="Kinase-like_dom_sf"/>
</dbReference>
<evidence type="ECO:0008006" key="2">
    <source>
        <dbReference type="Google" id="ProtNLM"/>
    </source>
</evidence>
<dbReference type="EMBL" id="UINC01001813">
    <property type="protein sequence ID" value="SUZ89280.1"/>
    <property type="molecule type" value="Genomic_DNA"/>
</dbReference>
<name>A0A381RC99_9ZZZZ</name>